<dbReference type="Pfam" id="PF00443">
    <property type="entry name" value="UCH"/>
    <property type="match status" value="1"/>
</dbReference>
<sequence>MEAASPRLGGESQLNVFLELQPSRPQPADAQVHWSPYLHENSLWSTKADLSLLYDATPVATQLAPRDKLPLSWKRPFGAGAGLRNMGNSCYMNAALQCLTYTPPLANYMLSQEHSEACHRQGFCMLCAMQAHVTRVLHHPGDVIQPSCALAAGFHRYKQEDAHEFLMFTMDAMKKACLPGHRQFDGHSEDATLIHQIFGGYWRSQVKCLHCHGISDTFEPYLDILLDIQAAQSVNQALENLVKPEQLDEENAYQCSVCLQKVPASKSLTMHISSKVLILVLKRFSDFTGNKITKEVQYPERLDMQPYMSQQNRGSLVYTLYAVLVHAGWSRHNGHYFSYVKAGNGQWYKKNDAKVTACDITSVLNQQAYVLFYIQRGELERDRTGVSAGGELSVLGAEDNDVGAPQGELERDSDIAGPGSEEHLEKAATKEVTLDQWKILQEQNRPKPVFDLRKTECTLPSNAVVIHPSKFKGGSNKNHPERENQLVDKLPGARTGLGPVNTGKLSFQGERARRAKRKNMQGKRTLVLFR</sequence>
<gene>
    <name evidence="6" type="primary">LOC103253304</name>
</gene>
<dbReference type="Pfam" id="PF04774">
    <property type="entry name" value="HABP4_PAI-RBP1"/>
    <property type="match status" value="1"/>
</dbReference>
<dbReference type="SUPFAM" id="SSF54001">
    <property type="entry name" value="Cysteine proteinases"/>
    <property type="match status" value="1"/>
</dbReference>
<dbReference type="PROSITE" id="PS50235">
    <property type="entry name" value="USP_3"/>
    <property type="match status" value="1"/>
</dbReference>
<keyword evidence="2" id="KW-0645">Protease</keyword>
<dbReference type="InterPro" id="IPR038765">
    <property type="entry name" value="Papain-like_cys_pep_sf"/>
</dbReference>
<dbReference type="PANTHER" id="PTHR24006:SF651">
    <property type="entry name" value="INACTIVE UBIQUITIN CARBOXYL-TERMINAL HYDROLASE 17-LIKE PROTEIN 4-RELATED"/>
    <property type="match status" value="1"/>
</dbReference>
<keyword evidence="2" id="KW-0378">Hydrolase</keyword>
<comment type="function">
    <text evidence="2">Deubiquitinating enzyme that removes conjugated ubiquitin from specific proteins to regulate different cellular processes.</text>
</comment>
<evidence type="ECO:0000313" key="6">
    <source>
        <dbReference type="RefSeq" id="XP_008049855.1"/>
    </source>
</evidence>
<comment type="similarity">
    <text evidence="1">Belongs to the peptidase C19 family. USP17 subfamily.</text>
</comment>
<dbReference type="GeneID" id="103253304"/>
<dbReference type="RefSeq" id="XP_008049855.1">
    <property type="nucleotide sequence ID" value="XM_008051664.1"/>
</dbReference>
<dbReference type="EC" id="3.4.19.12" evidence="2"/>
<dbReference type="InterPro" id="IPR028889">
    <property type="entry name" value="USP"/>
</dbReference>
<dbReference type="InterPro" id="IPR018200">
    <property type="entry name" value="USP_CS"/>
</dbReference>
<evidence type="ECO:0000256" key="1">
    <source>
        <dbReference type="ARBA" id="ARBA00008245"/>
    </source>
</evidence>
<dbReference type="AlphaFoldDB" id="A0A1U7SWH4"/>
<keyword evidence="2" id="KW-0788">Thiol protease</keyword>
<dbReference type="GO" id="GO:0016579">
    <property type="term" value="P:protein deubiquitination"/>
    <property type="evidence" value="ECO:0007669"/>
    <property type="project" value="InterPro"/>
</dbReference>
<proteinExistence type="inferred from homology"/>
<dbReference type="OrthoDB" id="9523253at2759"/>
<reference evidence="6" key="1">
    <citation type="submission" date="2025-08" db="UniProtKB">
        <authorList>
            <consortium name="RefSeq"/>
        </authorList>
    </citation>
    <scope>IDENTIFICATION</scope>
</reference>
<dbReference type="PROSITE" id="PS00973">
    <property type="entry name" value="USP_2"/>
    <property type="match status" value="1"/>
</dbReference>
<evidence type="ECO:0000256" key="3">
    <source>
        <dbReference type="SAM" id="MobiDB-lite"/>
    </source>
</evidence>
<accession>A0A1U7SWH4</accession>
<dbReference type="GO" id="GO:0042981">
    <property type="term" value="P:regulation of apoptotic process"/>
    <property type="evidence" value="ECO:0007669"/>
    <property type="project" value="TreeGrafter"/>
</dbReference>
<keyword evidence="2" id="KW-0833">Ubl conjugation pathway</keyword>
<dbReference type="GO" id="GO:0006508">
    <property type="term" value="P:proteolysis"/>
    <property type="evidence" value="ECO:0007669"/>
    <property type="project" value="UniProtKB-KW"/>
</dbReference>
<comment type="catalytic activity">
    <reaction evidence="2">
        <text>Thiol-dependent hydrolysis of ester, thioester, amide, peptide and isopeptide bonds formed by the C-terminal Gly of ubiquitin (a 76-residue protein attached to proteins as an intracellular targeting signal).</text>
        <dbReference type="EC" id="3.4.19.12"/>
    </reaction>
</comment>
<dbReference type="Gene3D" id="3.90.70.10">
    <property type="entry name" value="Cysteine proteinases"/>
    <property type="match status" value="1"/>
</dbReference>
<dbReference type="FunFam" id="3.90.70.10:FF:000070">
    <property type="entry name" value="Ubiquitin carboxyl-terminal hydrolase 17-like protein 17"/>
    <property type="match status" value="1"/>
</dbReference>
<dbReference type="PANTHER" id="PTHR24006">
    <property type="entry name" value="UBIQUITIN CARBOXYL-TERMINAL HYDROLASE"/>
    <property type="match status" value="1"/>
</dbReference>
<dbReference type="PROSITE" id="PS00972">
    <property type="entry name" value="USP_1"/>
    <property type="match status" value="1"/>
</dbReference>
<organism evidence="5 6">
    <name type="scientific">Carlito syrichta</name>
    <name type="common">Philippine tarsier</name>
    <name type="synonym">Tarsius syrichta</name>
    <dbReference type="NCBI Taxonomy" id="1868482"/>
    <lineage>
        <taxon>Eukaryota</taxon>
        <taxon>Metazoa</taxon>
        <taxon>Chordata</taxon>
        <taxon>Craniata</taxon>
        <taxon>Vertebrata</taxon>
        <taxon>Euteleostomi</taxon>
        <taxon>Mammalia</taxon>
        <taxon>Eutheria</taxon>
        <taxon>Euarchontoglires</taxon>
        <taxon>Primates</taxon>
        <taxon>Haplorrhini</taxon>
        <taxon>Tarsiiformes</taxon>
        <taxon>Tarsiidae</taxon>
        <taxon>Carlito</taxon>
    </lineage>
</organism>
<dbReference type="InterPro" id="IPR050164">
    <property type="entry name" value="Peptidase_C19"/>
</dbReference>
<feature type="domain" description="USP" evidence="4">
    <location>
        <begin position="81"/>
        <end position="376"/>
    </location>
</feature>
<dbReference type="GO" id="GO:0005634">
    <property type="term" value="C:nucleus"/>
    <property type="evidence" value="ECO:0007669"/>
    <property type="project" value="UniProtKB-ARBA"/>
</dbReference>
<dbReference type="CDD" id="cd02661">
    <property type="entry name" value="Peptidase_C19E"/>
    <property type="match status" value="1"/>
</dbReference>
<dbReference type="KEGG" id="csyr:103253304"/>
<name>A0A1U7SWH4_CARSF</name>
<protein>
    <recommendedName>
        <fullName evidence="2">Ubiquitin carboxyl-terminal hydrolase</fullName>
        <ecNumber evidence="2">3.4.19.12</ecNumber>
    </recommendedName>
</protein>
<feature type="region of interest" description="Disordered" evidence="3">
    <location>
        <begin position="390"/>
        <end position="428"/>
    </location>
</feature>
<dbReference type="GO" id="GO:0005829">
    <property type="term" value="C:cytosol"/>
    <property type="evidence" value="ECO:0007669"/>
    <property type="project" value="TreeGrafter"/>
</dbReference>
<evidence type="ECO:0000256" key="2">
    <source>
        <dbReference type="RuleBase" id="RU366025"/>
    </source>
</evidence>
<dbReference type="InterPro" id="IPR001394">
    <property type="entry name" value="Peptidase_C19_UCH"/>
</dbReference>
<dbReference type="GO" id="GO:0004843">
    <property type="term" value="F:cysteine-type deubiquitinase activity"/>
    <property type="evidence" value="ECO:0007669"/>
    <property type="project" value="UniProtKB-UniRule"/>
</dbReference>
<dbReference type="GO" id="GO:0005783">
    <property type="term" value="C:endoplasmic reticulum"/>
    <property type="evidence" value="ECO:0007669"/>
    <property type="project" value="UniProtKB-SubCell"/>
</dbReference>
<feature type="compositionally biased region" description="Basic and acidic residues" evidence="3">
    <location>
        <begin position="408"/>
        <end position="428"/>
    </location>
</feature>
<dbReference type="Proteomes" id="UP000189704">
    <property type="component" value="Unplaced"/>
</dbReference>
<dbReference type="InterPro" id="IPR006861">
    <property type="entry name" value="HABP4_PAIRBP1-bd"/>
</dbReference>
<keyword evidence="5" id="KW-1185">Reference proteome</keyword>
<evidence type="ECO:0000259" key="4">
    <source>
        <dbReference type="PROSITE" id="PS50235"/>
    </source>
</evidence>
<evidence type="ECO:0000313" key="5">
    <source>
        <dbReference type="Proteomes" id="UP000189704"/>
    </source>
</evidence>